<reference evidence="10" key="1">
    <citation type="submission" date="2021-01" db="EMBL/GenBank/DDBJ databases">
        <authorList>
            <person name="Corre E."/>
            <person name="Pelletier E."/>
            <person name="Niang G."/>
            <person name="Scheremetjew M."/>
            <person name="Finn R."/>
            <person name="Kale V."/>
            <person name="Holt S."/>
            <person name="Cochrane G."/>
            <person name="Meng A."/>
            <person name="Brown T."/>
            <person name="Cohen L."/>
        </authorList>
    </citation>
    <scope>NUCLEOTIDE SEQUENCE</scope>
    <source>
        <strain evidence="10">CCMP1756</strain>
    </source>
</reference>
<dbReference type="GO" id="GO:0005634">
    <property type="term" value="C:nucleus"/>
    <property type="evidence" value="ECO:0007669"/>
    <property type="project" value="UniProtKB-SubCell"/>
</dbReference>
<keyword evidence="6" id="KW-0653">Protein transport</keyword>
<evidence type="ECO:0000259" key="9">
    <source>
        <dbReference type="Pfam" id="PF08389"/>
    </source>
</evidence>
<dbReference type="Pfam" id="PF08389">
    <property type="entry name" value="Xpo1"/>
    <property type="match status" value="1"/>
</dbReference>
<comment type="similarity">
    <text evidence="3">Belongs to the exportin family.</text>
</comment>
<evidence type="ECO:0000256" key="5">
    <source>
        <dbReference type="ARBA" id="ARBA00022490"/>
    </source>
</evidence>
<feature type="domain" description="Exportin-1/Importin-beta-like" evidence="9">
    <location>
        <begin position="126"/>
        <end position="260"/>
    </location>
</feature>
<evidence type="ECO:0000256" key="8">
    <source>
        <dbReference type="SAM" id="MobiDB-lite"/>
    </source>
</evidence>
<keyword evidence="5" id="KW-0963">Cytoplasm</keyword>
<dbReference type="AlphaFoldDB" id="A0A7S4EBA2"/>
<dbReference type="GO" id="GO:0005049">
    <property type="term" value="F:nuclear export signal receptor activity"/>
    <property type="evidence" value="ECO:0007669"/>
    <property type="project" value="InterPro"/>
</dbReference>
<dbReference type="InterPro" id="IPR013598">
    <property type="entry name" value="Exportin-1/Importin-b-like"/>
</dbReference>
<dbReference type="PANTHER" id="PTHR21452">
    <property type="entry name" value="EXPORTIN-6"/>
    <property type="match status" value="1"/>
</dbReference>
<evidence type="ECO:0000256" key="3">
    <source>
        <dbReference type="ARBA" id="ARBA00009466"/>
    </source>
</evidence>
<gene>
    <name evidence="10" type="ORF">PCAL00307_LOCUS17287</name>
</gene>
<feature type="region of interest" description="Disordered" evidence="8">
    <location>
        <begin position="417"/>
        <end position="458"/>
    </location>
</feature>
<dbReference type="PANTHER" id="PTHR21452:SF4">
    <property type="entry name" value="EXPORTIN-6"/>
    <property type="match status" value="1"/>
</dbReference>
<organism evidence="10">
    <name type="scientific">Pelagomonas calceolata</name>
    <dbReference type="NCBI Taxonomy" id="35677"/>
    <lineage>
        <taxon>Eukaryota</taxon>
        <taxon>Sar</taxon>
        <taxon>Stramenopiles</taxon>
        <taxon>Ochrophyta</taxon>
        <taxon>Pelagophyceae</taxon>
        <taxon>Pelagomonadales</taxon>
        <taxon>Pelagomonadaceae</taxon>
        <taxon>Pelagomonas</taxon>
    </lineage>
</organism>
<name>A0A7S4EBA2_9STRA</name>
<dbReference type="InterPro" id="IPR040016">
    <property type="entry name" value="XPO6"/>
</dbReference>
<keyword evidence="4" id="KW-0813">Transport</keyword>
<evidence type="ECO:0000313" key="10">
    <source>
        <dbReference type="EMBL" id="CAE0701851.1"/>
    </source>
</evidence>
<dbReference type="GO" id="GO:0006611">
    <property type="term" value="P:protein export from nucleus"/>
    <property type="evidence" value="ECO:0007669"/>
    <property type="project" value="InterPro"/>
</dbReference>
<comment type="subcellular location">
    <subcellularLocation>
        <location evidence="2">Cytoplasm</location>
    </subcellularLocation>
    <subcellularLocation>
        <location evidence="1">Nucleus</location>
    </subcellularLocation>
</comment>
<keyword evidence="7" id="KW-0539">Nucleus</keyword>
<evidence type="ECO:0000256" key="7">
    <source>
        <dbReference type="ARBA" id="ARBA00023242"/>
    </source>
</evidence>
<evidence type="ECO:0000256" key="2">
    <source>
        <dbReference type="ARBA" id="ARBA00004496"/>
    </source>
</evidence>
<evidence type="ECO:0000256" key="1">
    <source>
        <dbReference type="ARBA" id="ARBA00004123"/>
    </source>
</evidence>
<protein>
    <recommendedName>
        <fullName evidence="9">Exportin-1/Importin-beta-like domain-containing protein</fullName>
    </recommendedName>
</protein>
<dbReference type="SUPFAM" id="SSF48371">
    <property type="entry name" value="ARM repeat"/>
    <property type="match status" value="1"/>
</dbReference>
<sequence>MAELDAAVQARLKEWADLLTAFYEGRDPAQKAWLDQELNRRRAAPHAWRDALLWLTPPRAVDASHGAEYYVTYFSASVLEEAVRVGFGSERVGAEGRAAVRTALFDPANSRGVLVDAAAGRRPKLPRAIATRLQKVYVDVGKESWPAELPDYLDEICRTALSTDTKTLGLDLLALCAEEFCSGSKIPVKRGRELKEGVAMRLPQIVALLCDVLVEKDADAMQSALKCLETLVAWAPLKGYVTRDLLRTLVQLIDEDLRSKTFCGDAAARALDAILSKNLIPPDINGFIDEVGALVLGLLRTLASALDSYDDGEDQEDVLAATSELVSTFVELHVPRISQRPDFPVAELLGLLARVLFSRAANPRTLRRNLRPWDTLVAYLGERDTCPDALASGIVDVVVAFFRDRCLFENNGEALSDLQADDDSDREEKDEAHDNDEDLLEELSGGSPSQPALGGEARVKGDGGELRGLLVDGHKLCSQACRGPLSAKAAAALCQAALTALESAIPKALPPPEECQNGPPPSCRSGAVDAATSLYVLAAAAPASPELYRATEAVASLAQTCIANRAHSLGPAHLALGCAALDALRALAPACAATTGDQSLSLIDGVLSAAFAALDDQVVPAPEPLARCAAWLVLAVAKASASAPWLGRSEKLRALAAAGAAGAARRVCAPARALALRAALVVHTAAGQEADAILAAPLVAPLADASQKLLNVEDSVLFAADALDVQTLNLARGGARALAALCAGAFKDGVRSPFRQSLQTALAVTPRLLAYAAARALQPQPDRTAPPNIARQVAASRAPHLALATALADLNACAAKLDPEAGGDAALSSATFLRAALDATRPQAQLLSENQSTVPPRNACVAVVQSTIVVGRAACQGRGAQSAALDLCALLLDHCALLSRNSQYAPDLLPPLLETSRRLLVDRWAAFVRRPNNATTPQEQLLQATAPAVLVDERAARLFHALCDLCCFAARGDDLPPRCVEASLSALRDADEKRRLFDFQPFVERWRAPLCDALLGALLDGRHALLGDEAAALLHRLAAPDLAGFFGSFLPQRIASLEGLDDGQKRAVLWARADDRPSFIRGLKDAAADVAYYRLVNTSAME</sequence>
<evidence type="ECO:0000256" key="6">
    <source>
        <dbReference type="ARBA" id="ARBA00022927"/>
    </source>
</evidence>
<dbReference type="GO" id="GO:0005737">
    <property type="term" value="C:cytoplasm"/>
    <property type="evidence" value="ECO:0007669"/>
    <property type="project" value="UniProtKB-SubCell"/>
</dbReference>
<dbReference type="Gene3D" id="1.25.10.10">
    <property type="entry name" value="Leucine-rich Repeat Variant"/>
    <property type="match status" value="1"/>
</dbReference>
<evidence type="ECO:0000256" key="4">
    <source>
        <dbReference type="ARBA" id="ARBA00022448"/>
    </source>
</evidence>
<dbReference type="InterPro" id="IPR011989">
    <property type="entry name" value="ARM-like"/>
</dbReference>
<accession>A0A7S4EBA2</accession>
<proteinExistence type="inferred from homology"/>
<dbReference type="InterPro" id="IPR016024">
    <property type="entry name" value="ARM-type_fold"/>
</dbReference>
<dbReference type="EMBL" id="HBIW01020115">
    <property type="protein sequence ID" value="CAE0701851.1"/>
    <property type="molecule type" value="Transcribed_RNA"/>
</dbReference>